<dbReference type="KEGG" id="tee:Tel_13875"/>
<proteinExistence type="predicted"/>
<evidence type="ECO:0000256" key="1">
    <source>
        <dbReference type="SAM" id="Phobius"/>
    </source>
</evidence>
<protein>
    <recommendedName>
        <fullName evidence="4">MotA/TolQ/ExbB proton channel domain-containing protein</fullName>
    </recommendedName>
</protein>
<name>A0A0S2TG41_9GAMM</name>
<feature type="transmembrane region" description="Helical" evidence="1">
    <location>
        <begin position="12"/>
        <end position="33"/>
    </location>
</feature>
<keyword evidence="1" id="KW-1133">Transmembrane helix</keyword>
<organism evidence="2 3">
    <name type="scientific">Candidatus Tenderia electrophaga</name>
    <dbReference type="NCBI Taxonomy" id="1748243"/>
    <lineage>
        <taxon>Bacteria</taxon>
        <taxon>Pseudomonadati</taxon>
        <taxon>Pseudomonadota</taxon>
        <taxon>Gammaproteobacteria</taxon>
        <taxon>Candidatus Tenderiales</taxon>
        <taxon>Candidatus Tenderiaceae</taxon>
        <taxon>Candidatus Tenderia</taxon>
    </lineage>
</organism>
<evidence type="ECO:0000313" key="2">
    <source>
        <dbReference type="EMBL" id="ALP54135.1"/>
    </source>
</evidence>
<gene>
    <name evidence="2" type="ORF">Tel_13875</name>
</gene>
<evidence type="ECO:0000313" key="3">
    <source>
        <dbReference type="Proteomes" id="UP000055136"/>
    </source>
</evidence>
<keyword evidence="1" id="KW-0812">Transmembrane</keyword>
<accession>A0A0S2TG41</accession>
<evidence type="ECO:0008006" key="4">
    <source>
        <dbReference type="Google" id="ProtNLM"/>
    </source>
</evidence>
<reference evidence="2" key="1">
    <citation type="submission" date="2015-10" db="EMBL/GenBank/DDBJ databases">
        <title>Description of Candidatus Tenderia electrophaga gen. nov, sp. nov., an Uncultivated Electroautotroph from a Biocathode Enrichment.</title>
        <authorList>
            <person name="Eddie B.J."/>
            <person name="Malanoski A.P."/>
            <person name="Wang Z."/>
            <person name="Hall R.J."/>
            <person name="Oh S.D."/>
            <person name="Heiner C."/>
            <person name="Lin B."/>
            <person name="Strycharz-Glaven S.M."/>
        </authorList>
    </citation>
    <scope>NUCLEOTIDE SEQUENCE [LARGE SCALE GENOMIC DNA]</scope>
    <source>
        <strain evidence="2">NRL1</strain>
    </source>
</reference>
<dbReference type="Proteomes" id="UP000055136">
    <property type="component" value="Chromosome"/>
</dbReference>
<dbReference type="STRING" id="1748243.Tel_13875"/>
<sequence>MWISWWGEADLVVRGVFVTLVALSLLSWTVILYKSLLFAKLARLEAAVSRHLRDATAHALPTAMSMVFVVVKCFRTLC</sequence>
<dbReference type="EMBL" id="CP013099">
    <property type="protein sequence ID" value="ALP54135.1"/>
    <property type="molecule type" value="Genomic_DNA"/>
</dbReference>
<keyword evidence="3" id="KW-1185">Reference proteome</keyword>
<dbReference type="AlphaFoldDB" id="A0A0S2TG41"/>
<keyword evidence="1" id="KW-0472">Membrane</keyword>